<accession>A0A383R8U6</accession>
<evidence type="ECO:0000259" key="6">
    <source>
        <dbReference type="PROSITE" id="PS50801"/>
    </source>
</evidence>
<keyword evidence="2 5" id="KW-0812">Transmembrane</keyword>
<dbReference type="SUPFAM" id="SSF52091">
    <property type="entry name" value="SpoIIaa-like"/>
    <property type="match status" value="1"/>
</dbReference>
<protein>
    <submittedName>
        <fullName evidence="7">Putative anion transporter</fullName>
    </submittedName>
</protein>
<dbReference type="InterPro" id="IPR011547">
    <property type="entry name" value="SLC26A/SulP_dom"/>
</dbReference>
<dbReference type="PANTHER" id="PTHR11814">
    <property type="entry name" value="SULFATE TRANSPORTER"/>
    <property type="match status" value="1"/>
</dbReference>
<feature type="transmembrane region" description="Helical" evidence="5">
    <location>
        <begin position="324"/>
        <end position="354"/>
    </location>
</feature>
<feature type="transmembrane region" description="Helical" evidence="5">
    <location>
        <begin position="193"/>
        <end position="211"/>
    </location>
</feature>
<proteinExistence type="predicted"/>
<name>A0A383R8U6_PAEAL</name>
<evidence type="ECO:0000313" key="8">
    <source>
        <dbReference type="Proteomes" id="UP000304148"/>
    </source>
</evidence>
<gene>
    <name evidence="7" type="primary">yvdB</name>
    <name evidence="7" type="ORF">PBLR_11178</name>
</gene>
<keyword evidence="3 5" id="KW-1133">Transmembrane helix</keyword>
<feature type="transmembrane region" description="Helical" evidence="5">
    <location>
        <begin position="21"/>
        <end position="42"/>
    </location>
</feature>
<feature type="transmembrane region" description="Helical" evidence="5">
    <location>
        <begin position="375"/>
        <end position="405"/>
    </location>
</feature>
<feature type="transmembrane region" description="Helical" evidence="5">
    <location>
        <begin position="96"/>
        <end position="116"/>
    </location>
</feature>
<feature type="transmembrane region" description="Helical" evidence="5">
    <location>
        <begin position="123"/>
        <end position="141"/>
    </location>
</feature>
<dbReference type="CDD" id="cd07042">
    <property type="entry name" value="STAS_SulP_like_sulfate_transporter"/>
    <property type="match status" value="1"/>
</dbReference>
<dbReference type="Gene3D" id="3.30.750.24">
    <property type="entry name" value="STAS domain"/>
    <property type="match status" value="1"/>
</dbReference>
<comment type="subcellular location">
    <subcellularLocation>
        <location evidence="1">Membrane</location>
        <topology evidence="1">Multi-pass membrane protein</topology>
    </subcellularLocation>
</comment>
<dbReference type="GO" id="GO:0016020">
    <property type="term" value="C:membrane"/>
    <property type="evidence" value="ECO:0007669"/>
    <property type="project" value="UniProtKB-SubCell"/>
</dbReference>
<dbReference type="EMBL" id="LS992241">
    <property type="protein sequence ID" value="SYX82756.1"/>
    <property type="molecule type" value="Genomic_DNA"/>
</dbReference>
<dbReference type="GO" id="GO:0055085">
    <property type="term" value="P:transmembrane transport"/>
    <property type="evidence" value="ECO:0007669"/>
    <property type="project" value="InterPro"/>
</dbReference>
<reference evidence="8" key="1">
    <citation type="submission" date="2018-08" db="EMBL/GenBank/DDBJ databases">
        <authorList>
            <person name="Chevrot R."/>
        </authorList>
    </citation>
    <scope>NUCLEOTIDE SEQUENCE [LARGE SCALE GENOMIC DNA]</scope>
</reference>
<dbReference type="PROSITE" id="PS50801">
    <property type="entry name" value="STAS"/>
    <property type="match status" value="1"/>
</dbReference>
<dbReference type="InterPro" id="IPR036513">
    <property type="entry name" value="STAS_dom_sf"/>
</dbReference>
<dbReference type="InterPro" id="IPR001902">
    <property type="entry name" value="SLC26A/SulP_fam"/>
</dbReference>
<dbReference type="NCBIfam" id="TIGR00815">
    <property type="entry name" value="sulP"/>
    <property type="match status" value="1"/>
</dbReference>
<evidence type="ECO:0000313" key="7">
    <source>
        <dbReference type="EMBL" id="SYX82756.1"/>
    </source>
</evidence>
<feature type="transmembrane region" description="Helical" evidence="5">
    <location>
        <begin position="286"/>
        <end position="304"/>
    </location>
</feature>
<evidence type="ECO:0000256" key="3">
    <source>
        <dbReference type="ARBA" id="ARBA00022989"/>
    </source>
</evidence>
<evidence type="ECO:0000256" key="2">
    <source>
        <dbReference type="ARBA" id="ARBA00022692"/>
    </source>
</evidence>
<feature type="transmembrane region" description="Helical" evidence="5">
    <location>
        <begin position="48"/>
        <end position="65"/>
    </location>
</feature>
<feature type="transmembrane region" description="Helical" evidence="5">
    <location>
        <begin position="72"/>
        <end position="90"/>
    </location>
</feature>
<dbReference type="AlphaFoldDB" id="A0A383R8U6"/>
<keyword evidence="4 5" id="KW-0472">Membrane</keyword>
<sequence length="589" mass="63192">MKPLWCGRYANYSFQSFKKDMIAGLIVGVVAIPLGMAFAIASGVKPEYGLYTTIIAGFFISLLGGSKFQIGGPTGAFIPILFAIVMQYGFENLLIAGFLAGIMLVLMGLLRLGAVIRFIPRPVTIGFTSGIAVIIFTGQIADFLGLHLEKQDSFIANMRELIIHIPAFNIYSVLTSCICLAALLLVPKYMPKIPASLVGLLSASLAAAWLYPGQVATIGTTFGAIPSGIPAFHWPALSWDRIILLLQPAFVIALLGGVESLLSALVADSMTGERHNSNRELIGQGIANMIAPLFGGIPATGAIARTATNIRSGAASPISGMVHAIVVLLVLLFLAPYASAIPLAAMAPILMMVAWNMSERKTFAKIARTKTADSLILCITFLLTVFTNLTVAVQAGLAVSIILFIKRMSEEVKVNKVLPDPLDHKAKVSARVVNDGRKCPQISIVSIEGTLFFGAAHMLEQSLASQFEETPRVLILRMGRVPYMDTTAAAHLSAFVSRIRQHGGIVLITGIAPQPEGIMNKTGLAAMIGTEHFFQRTGIAIDYALTRIVNVQCQGCTHFAFRECRQLSNAQALPELSNQPLSQRSTLQI</sequence>
<feature type="transmembrane region" description="Helical" evidence="5">
    <location>
        <begin position="242"/>
        <end position="266"/>
    </location>
</feature>
<feature type="domain" description="STAS" evidence="6">
    <location>
        <begin position="440"/>
        <end position="544"/>
    </location>
</feature>
<evidence type="ECO:0000256" key="5">
    <source>
        <dbReference type="SAM" id="Phobius"/>
    </source>
</evidence>
<dbReference type="RefSeq" id="WP_138185006.1">
    <property type="nucleotide sequence ID" value="NZ_LS992241.1"/>
</dbReference>
<evidence type="ECO:0000256" key="1">
    <source>
        <dbReference type="ARBA" id="ARBA00004141"/>
    </source>
</evidence>
<dbReference type="Pfam" id="PF01740">
    <property type="entry name" value="STAS"/>
    <property type="match status" value="1"/>
</dbReference>
<feature type="transmembrane region" description="Helical" evidence="5">
    <location>
        <begin position="161"/>
        <end position="186"/>
    </location>
</feature>
<dbReference type="InterPro" id="IPR002645">
    <property type="entry name" value="STAS_dom"/>
</dbReference>
<dbReference type="Proteomes" id="UP000304148">
    <property type="component" value="Chromosome"/>
</dbReference>
<evidence type="ECO:0000256" key="4">
    <source>
        <dbReference type="ARBA" id="ARBA00023136"/>
    </source>
</evidence>
<dbReference type="Pfam" id="PF00916">
    <property type="entry name" value="Sulfate_transp"/>
    <property type="match status" value="1"/>
</dbReference>
<organism evidence="7 8">
    <name type="scientific">Paenibacillus alvei</name>
    <name type="common">Bacillus alvei</name>
    <dbReference type="NCBI Taxonomy" id="44250"/>
    <lineage>
        <taxon>Bacteria</taxon>
        <taxon>Bacillati</taxon>
        <taxon>Bacillota</taxon>
        <taxon>Bacilli</taxon>
        <taxon>Bacillales</taxon>
        <taxon>Paenibacillaceae</taxon>
        <taxon>Paenibacillus</taxon>
    </lineage>
</organism>